<gene>
    <name evidence="1" type="ORF">LIPSTDRAFT_4961</name>
</gene>
<dbReference type="AlphaFoldDB" id="A0A1E3Q213"/>
<proteinExistence type="predicted"/>
<evidence type="ECO:0000313" key="1">
    <source>
        <dbReference type="EMBL" id="ODQ71739.1"/>
    </source>
</evidence>
<dbReference type="OrthoDB" id="3546279at2759"/>
<name>A0A1E3Q213_LIPST</name>
<accession>A0A1E3Q213</accession>
<organism evidence="1 2">
    <name type="scientific">Lipomyces starkeyi NRRL Y-11557</name>
    <dbReference type="NCBI Taxonomy" id="675824"/>
    <lineage>
        <taxon>Eukaryota</taxon>
        <taxon>Fungi</taxon>
        <taxon>Dikarya</taxon>
        <taxon>Ascomycota</taxon>
        <taxon>Saccharomycotina</taxon>
        <taxon>Lipomycetes</taxon>
        <taxon>Lipomycetales</taxon>
        <taxon>Lipomycetaceae</taxon>
        <taxon>Lipomyces</taxon>
    </lineage>
</organism>
<dbReference type="Proteomes" id="UP000094385">
    <property type="component" value="Unassembled WGS sequence"/>
</dbReference>
<dbReference type="EMBL" id="KV454297">
    <property type="protein sequence ID" value="ODQ71739.1"/>
    <property type="molecule type" value="Genomic_DNA"/>
</dbReference>
<protein>
    <submittedName>
        <fullName evidence="1">Uncharacterized protein</fullName>
    </submittedName>
</protein>
<keyword evidence="2" id="KW-1185">Reference proteome</keyword>
<sequence>MLLDRVVKMHKMGREMDYRDNGPASPTILSAPSPRFLAVKFPLAISTIALLRLDSQLHKPLHGPLLSHIHINLAEHISLVEVRSPATAGSSSGDYPPAFTAKVKCDEVRAVRGNCSRLDLECAWRSPEATRKGSSGPKRVEDFFNYTKFMWSDSTTTPLSVAQALQPYPQQPYQDPIQANSERRSDGVLEAAASAVAAQQQQRPSTPRVKEFDIWDSVFGLLTLFNPPSGGSPEAVDMYSVPQNSVIQVMFTESEVAPRDTIVLNTRRVPIGGQWKQRLPSVMSPS</sequence>
<reference evidence="1 2" key="1">
    <citation type="journal article" date="2016" name="Proc. Natl. Acad. Sci. U.S.A.">
        <title>Comparative genomics of biotechnologically important yeasts.</title>
        <authorList>
            <person name="Riley R."/>
            <person name="Haridas S."/>
            <person name="Wolfe K.H."/>
            <person name="Lopes M.R."/>
            <person name="Hittinger C.T."/>
            <person name="Goeker M."/>
            <person name="Salamov A.A."/>
            <person name="Wisecaver J.H."/>
            <person name="Long T.M."/>
            <person name="Calvey C.H."/>
            <person name="Aerts A.L."/>
            <person name="Barry K.W."/>
            <person name="Choi C."/>
            <person name="Clum A."/>
            <person name="Coughlan A.Y."/>
            <person name="Deshpande S."/>
            <person name="Douglass A.P."/>
            <person name="Hanson S.J."/>
            <person name="Klenk H.-P."/>
            <person name="LaButti K.M."/>
            <person name="Lapidus A."/>
            <person name="Lindquist E.A."/>
            <person name="Lipzen A.M."/>
            <person name="Meier-Kolthoff J.P."/>
            <person name="Ohm R.A."/>
            <person name="Otillar R.P."/>
            <person name="Pangilinan J.L."/>
            <person name="Peng Y."/>
            <person name="Rokas A."/>
            <person name="Rosa C.A."/>
            <person name="Scheuner C."/>
            <person name="Sibirny A.A."/>
            <person name="Slot J.C."/>
            <person name="Stielow J.B."/>
            <person name="Sun H."/>
            <person name="Kurtzman C.P."/>
            <person name="Blackwell M."/>
            <person name="Grigoriev I.V."/>
            <person name="Jeffries T.W."/>
        </authorList>
    </citation>
    <scope>NUCLEOTIDE SEQUENCE [LARGE SCALE GENOMIC DNA]</scope>
    <source>
        <strain evidence="1 2">NRRL Y-11557</strain>
    </source>
</reference>
<evidence type="ECO:0000313" key="2">
    <source>
        <dbReference type="Proteomes" id="UP000094385"/>
    </source>
</evidence>